<dbReference type="SUPFAM" id="SSF81901">
    <property type="entry name" value="HCP-like"/>
    <property type="match status" value="1"/>
</dbReference>
<comment type="caution">
    <text evidence="1">The sequence shown here is derived from an EMBL/GenBank/DDBJ whole genome shotgun (WGS) entry which is preliminary data.</text>
</comment>
<protein>
    <submittedName>
        <fullName evidence="1">Putative tetratricopeptide-like helical domain-containing protein</fullName>
    </submittedName>
</protein>
<dbReference type="Gene3D" id="1.25.40.10">
    <property type="entry name" value="Tetratricopeptide repeat domain"/>
    <property type="match status" value="1"/>
</dbReference>
<name>A0A2P6R227_ROSCH</name>
<sequence length="154" mass="17648">MDLTVGYTEDINDEVTFILVLDQPLSSNTYYVIRRSGRHRSFFSPPNFRSLSSLVFSIFCVTSFNCDVAREATKFLTWRKQFKHGHGDFKPNVNNALKMFLKAAELRSTKAMVDAGLIFWERGDKVKAFGLYREAAEAGDRNAQGNLGMWYLQE</sequence>
<dbReference type="Proteomes" id="UP000238479">
    <property type="component" value="Chromosome 4"/>
</dbReference>
<dbReference type="InterPro" id="IPR053301">
    <property type="entry name" value="F-box_motif"/>
</dbReference>
<evidence type="ECO:0000313" key="2">
    <source>
        <dbReference type="Proteomes" id="UP000238479"/>
    </source>
</evidence>
<evidence type="ECO:0000313" key="1">
    <source>
        <dbReference type="EMBL" id="PRQ40492.1"/>
    </source>
</evidence>
<dbReference type="PANTHER" id="PTHR45088">
    <property type="entry name" value="OSJNBA0022H21.17 PROTEIN"/>
    <property type="match status" value="1"/>
</dbReference>
<proteinExistence type="predicted"/>
<dbReference type="EMBL" id="PDCK01000042">
    <property type="protein sequence ID" value="PRQ40492.1"/>
    <property type="molecule type" value="Genomic_DNA"/>
</dbReference>
<dbReference type="InterPro" id="IPR011990">
    <property type="entry name" value="TPR-like_helical_dom_sf"/>
</dbReference>
<dbReference type="Gramene" id="PRQ40492">
    <property type="protein sequence ID" value="PRQ40492"/>
    <property type="gene ID" value="RchiOBHm_Chr4g0436601"/>
</dbReference>
<dbReference type="Pfam" id="PF06880">
    <property type="entry name" value="DUF1262"/>
    <property type="match status" value="1"/>
</dbReference>
<dbReference type="PANTHER" id="PTHR45088:SF1">
    <property type="entry name" value="OS04G0476000 PROTEIN"/>
    <property type="match status" value="1"/>
</dbReference>
<dbReference type="InterPro" id="IPR010683">
    <property type="entry name" value="DUF1262"/>
</dbReference>
<dbReference type="AlphaFoldDB" id="A0A2P6R227"/>
<organism evidence="1 2">
    <name type="scientific">Rosa chinensis</name>
    <name type="common">China rose</name>
    <dbReference type="NCBI Taxonomy" id="74649"/>
    <lineage>
        <taxon>Eukaryota</taxon>
        <taxon>Viridiplantae</taxon>
        <taxon>Streptophyta</taxon>
        <taxon>Embryophyta</taxon>
        <taxon>Tracheophyta</taxon>
        <taxon>Spermatophyta</taxon>
        <taxon>Magnoliopsida</taxon>
        <taxon>eudicotyledons</taxon>
        <taxon>Gunneridae</taxon>
        <taxon>Pentapetalae</taxon>
        <taxon>rosids</taxon>
        <taxon>fabids</taxon>
        <taxon>Rosales</taxon>
        <taxon>Rosaceae</taxon>
        <taxon>Rosoideae</taxon>
        <taxon>Rosoideae incertae sedis</taxon>
        <taxon>Rosa</taxon>
    </lineage>
</organism>
<reference evidence="1 2" key="1">
    <citation type="journal article" date="2018" name="Nat. Genet.">
        <title>The Rosa genome provides new insights in the design of modern roses.</title>
        <authorList>
            <person name="Bendahmane M."/>
        </authorList>
    </citation>
    <scope>NUCLEOTIDE SEQUENCE [LARGE SCALE GENOMIC DNA]</scope>
    <source>
        <strain evidence="2">cv. Old Blush</strain>
    </source>
</reference>
<accession>A0A2P6R227</accession>
<keyword evidence="2" id="KW-1185">Reference proteome</keyword>
<dbReference type="STRING" id="74649.A0A2P6R227"/>
<gene>
    <name evidence="1" type="ORF">RchiOBHm_Chr4g0436601</name>
</gene>